<feature type="domain" description="CD-NTase-associated protein 12/Pycsar effector protein TIR" evidence="1">
    <location>
        <begin position="135"/>
        <end position="256"/>
    </location>
</feature>
<proteinExistence type="predicted"/>
<dbReference type="Proteomes" id="UP000652153">
    <property type="component" value="Unassembled WGS sequence"/>
</dbReference>
<evidence type="ECO:0000313" key="2">
    <source>
        <dbReference type="EMBL" id="GGH68636.1"/>
    </source>
</evidence>
<organism evidence="2 3">
    <name type="scientific">Paenibacillus silvae</name>
    <dbReference type="NCBI Taxonomy" id="1325358"/>
    <lineage>
        <taxon>Bacteria</taxon>
        <taxon>Bacillati</taxon>
        <taxon>Bacillota</taxon>
        <taxon>Bacilli</taxon>
        <taxon>Bacillales</taxon>
        <taxon>Paenibacillaceae</taxon>
        <taxon>Paenibacillus</taxon>
    </lineage>
</organism>
<sequence length="278" mass="32274">MEILTLGTRERTKDGKENRLYRDWTISGTGEFSDIKKGFFYNNKKVKELLDRKSKPFYAIGHVHDHTTSDVSLLLIKDYYLNEVTGSFTFNYEFIERIPNVTTKDIKTNQLIAYINVSNLEIPLDLNGPKKEKIKLFIGSSTESKEDVRFLLGYLNEQFENEIDLYPWYEEFKPGDHVGNRILELASEMDKAVFIFSDDDITSNPKRGEKIKTRDNVIFEYGVMVSKKGLKDVIVVRKGNVVKPTDLDGITDVLFNNELEKAYKAHNIIRKHIKESWL</sequence>
<gene>
    <name evidence="2" type="ORF">GCM10008014_51260</name>
</gene>
<dbReference type="InterPro" id="IPR019302">
    <property type="entry name" value="CAP12/PCTIR_TIR_dom"/>
</dbReference>
<dbReference type="Pfam" id="PF10137">
    <property type="entry name" value="CAP12-PCTIR_TIR"/>
    <property type="match status" value="1"/>
</dbReference>
<protein>
    <recommendedName>
        <fullName evidence="1">CD-NTase-associated protein 12/Pycsar effector protein TIR domain-containing protein</fullName>
    </recommendedName>
</protein>
<name>A0ABQ1ZJF9_9BACL</name>
<keyword evidence="3" id="KW-1185">Reference proteome</keyword>
<accession>A0ABQ1ZJF9</accession>
<evidence type="ECO:0000259" key="1">
    <source>
        <dbReference type="Pfam" id="PF10137"/>
    </source>
</evidence>
<dbReference type="EMBL" id="BMFU01000012">
    <property type="protein sequence ID" value="GGH68636.1"/>
    <property type="molecule type" value="Genomic_DNA"/>
</dbReference>
<dbReference type="RefSeq" id="WP_188594407.1">
    <property type="nucleotide sequence ID" value="NZ_BMFU01000012.1"/>
</dbReference>
<reference evidence="3" key="1">
    <citation type="journal article" date="2019" name="Int. J. Syst. Evol. Microbiol.">
        <title>The Global Catalogue of Microorganisms (GCM) 10K type strain sequencing project: providing services to taxonomists for standard genome sequencing and annotation.</title>
        <authorList>
            <consortium name="The Broad Institute Genomics Platform"/>
            <consortium name="The Broad Institute Genome Sequencing Center for Infectious Disease"/>
            <person name="Wu L."/>
            <person name="Ma J."/>
        </authorList>
    </citation>
    <scope>NUCLEOTIDE SEQUENCE [LARGE SCALE GENOMIC DNA]</scope>
    <source>
        <strain evidence="3">CGMCC 1.12770</strain>
    </source>
</reference>
<evidence type="ECO:0000313" key="3">
    <source>
        <dbReference type="Proteomes" id="UP000652153"/>
    </source>
</evidence>
<comment type="caution">
    <text evidence="2">The sequence shown here is derived from an EMBL/GenBank/DDBJ whole genome shotgun (WGS) entry which is preliminary data.</text>
</comment>